<name>A0AA96LER7_9BACL</name>
<dbReference type="Pfam" id="PF14540">
    <property type="entry name" value="NTF-like"/>
    <property type="match status" value="1"/>
</dbReference>
<reference evidence="4 5" key="1">
    <citation type="submission" date="2022-02" db="EMBL/GenBank/DDBJ databases">
        <title>Paenibacillus sp. MBLB1776 Whole Genome Shotgun Sequencing.</title>
        <authorList>
            <person name="Hwang C.Y."/>
            <person name="Cho E.-S."/>
            <person name="Seo M.-J."/>
        </authorList>
    </citation>
    <scope>NUCLEOTIDE SEQUENCE [LARGE SCALE GENOMIC DNA]</scope>
    <source>
        <strain evidence="4 5">MBLB1776</strain>
    </source>
</reference>
<keyword evidence="5" id="KW-1185">Reference proteome</keyword>
<evidence type="ECO:0000313" key="4">
    <source>
        <dbReference type="EMBL" id="WNQ12457.1"/>
    </source>
</evidence>
<dbReference type="Pfam" id="PF22339">
    <property type="entry name" value="YgxA-like_sub_bind"/>
    <property type="match status" value="1"/>
</dbReference>
<feature type="domain" description="Nucleotidyltransferase-like" evidence="1">
    <location>
        <begin position="1"/>
        <end position="116"/>
    </location>
</feature>
<dbReference type="Gene3D" id="3.30.460.10">
    <property type="entry name" value="Beta Polymerase, domain 2"/>
    <property type="match status" value="1"/>
</dbReference>
<organism evidence="4 5">
    <name type="scientific">Paenibacillus aurantius</name>
    <dbReference type="NCBI Taxonomy" id="2918900"/>
    <lineage>
        <taxon>Bacteria</taxon>
        <taxon>Bacillati</taxon>
        <taxon>Bacillota</taxon>
        <taxon>Bacilli</taxon>
        <taxon>Bacillales</taxon>
        <taxon>Paenibacillaceae</taxon>
        <taxon>Paenibacillus</taxon>
    </lineage>
</organism>
<evidence type="ECO:0000259" key="1">
    <source>
        <dbReference type="Pfam" id="PF14540"/>
    </source>
</evidence>
<dbReference type="AlphaFoldDB" id="A0AA96LER7"/>
<dbReference type="Proteomes" id="UP001305702">
    <property type="component" value="Chromosome"/>
</dbReference>
<dbReference type="InterPro" id="IPR041143">
    <property type="entry name" value="YgxA_HTH"/>
</dbReference>
<dbReference type="InterPro" id="IPR043519">
    <property type="entry name" value="NT_sf"/>
</dbReference>
<protein>
    <submittedName>
        <fullName evidence="4">Nucleotidyltransferase-like protein</fullName>
    </submittedName>
</protein>
<dbReference type="KEGG" id="paun:MJA45_05235"/>
<dbReference type="InterPro" id="IPR054515">
    <property type="entry name" value="YgxA-like_substrate-bd"/>
</dbReference>
<accession>A0AA96LER7</accession>
<proteinExistence type="predicted"/>
<sequence>MEAVIKAWVDQYKNDGEVTGVLVFHNQTKLAALTDRFDLVVLVITREDSPTSNLFHYIKDGYRIQERRLTETSLRRWAYFGPERDVIRWILQGEIVLDKELHLESFRNHLLEFPESLKEQKLLVEFSLFVRTYLQSKEYVLENHLMDAYGNLLEALHHWARMAIIEQGIHPEVTVWQQIRRINPGVYKLYEELTSSGESLLQRVQLVLLACEFSVVSKMESCCRVLLRILESREEPWSVAEIQDQKEMVDVQVQLSLLLNKLVQKSLIREVAVPLDDSFSRFELRYTR</sequence>
<evidence type="ECO:0000313" key="5">
    <source>
        <dbReference type="Proteomes" id="UP001305702"/>
    </source>
</evidence>
<dbReference type="InterPro" id="IPR036388">
    <property type="entry name" value="WH-like_DNA-bd_sf"/>
</dbReference>
<feature type="domain" description="YgxA-like helix-turn-helix" evidence="2">
    <location>
        <begin position="226"/>
        <end position="273"/>
    </location>
</feature>
<dbReference type="Gene3D" id="1.10.10.10">
    <property type="entry name" value="Winged helix-like DNA-binding domain superfamily/Winged helix DNA-binding domain"/>
    <property type="match status" value="1"/>
</dbReference>
<dbReference type="Pfam" id="PF18576">
    <property type="entry name" value="HTH_52"/>
    <property type="match status" value="1"/>
</dbReference>
<dbReference type="EMBL" id="CP130318">
    <property type="protein sequence ID" value="WNQ12457.1"/>
    <property type="molecule type" value="Genomic_DNA"/>
</dbReference>
<dbReference type="InterPro" id="IPR029348">
    <property type="entry name" value="NTF-like"/>
</dbReference>
<dbReference type="Gene3D" id="1.20.120.330">
    <property type="entry name" value="Nucleotidyltransferases domain 2"/>
    <property type="match status" value="1"/>
</dbReference>
<gene>
    <name evidence="4" type="ORF">MJA45_05235</name>
</gene>
<evidence type="ECO:0000259" key="2">
    <source>
        <dbReference type="Pfam" id="PF18576"/>
    </source>
</evidence>
<feature type="domain" description="YgxA-like substrate binding" evidence="3">
    <location>
        <begin position="120"/>
        <end position="218"/>
    </location>
</feature>
<dbReference type="RefSeq" id="WP_315606234.1">
    <property type="nucleotide sequence ID" value="NZ_CP130318.1"/>
</dbReference>
<evidence type="ECO:0000259" key="3">
    <source>
        <dbReference type="Pfam" id="PF22339"/>
    </source>
</evidence>